<dbReference type="RefSeq" id="YP_009481250.1">
    <property type="nucleotide sequence ID" value="NC_037665.1"/>
</dbReference>
<dbReference type="Proteomes" id="UP000249758">
    <property type="component" value="Segment"/>
</dbReference>
<keyword evidence="1" id="KW-1133">Transmembrane helix</keyword>
<accession>A0A2U7UFM2</accession>
<name>A0A2U7UFM2_9VIRU</name>
<feature type="transmembrane region" description="Helical" evidence="1">
    <location>
        <begin position="134"/>
        <end position="154"/>
    </location>
</feature>
<proteinExistence type="predicted"/>
<feature type="transmembrane region" description="Helical" evidence="1">
    <location>
        <begin position="47"/>
        <end position="69"/>
    </location>
</feature>
<gene>
    <name evidence="2" type="ORF">pmac_cds_566</name>
</gene>
<reference evidence="2" key="1">
    <citation type="journal article" date="2018" name="Nat. Commun.">
        <title>Diversity and evolution of the emerging Pandoraviridae family.</title>
        <authorList>
            <person name="Legendre M."/>
            <person name="Fabre E."/>
            <person name="Poirot O."/>
            <person name="Jeudy S."/>
            <person name="Lartigue A."/>
            <person name="Alempic J.M."/>
            <person name="Beucher L."/>
            <person name="Philippe N."/>
            <person name="Bertaux L."/>
            <person name="Christo-Foroux E."/>
            <person name="Labadie K."/>
            <person name="Coute Y."/>
            <person name="Abergel C."/>
            <person name="Claverie J.M."/>
        </authorList>
    </citation>
    <scope>NUCLEOTIDE SEQUENCE [LARGE SCALE GENOMIC DNA]</scope>
    <source>
        <strain evidence="2">Macleodensis</strain>
    </source>
</reference>
<keyword evidence="1" id="KW-0812">Transmembrane</keyword>
<feature type="transmembrane region" description="Helical" evidence="1">
    <location>
        <begin position="89"/>
        <end position="113"/>
    </location>
</feature>
<dbReference type="EMBL" id="MG011691">
    <property type="protein sequence ID" value="AVK77254.1"/>
    <property type="molecule type" value="Genomic_DNA"/>
</dbReference>
<sequence>MSAPVQRHYRGIDTAALATEANVDADDHNEQQQQPAQPQQHPVAIPWLTAALAVHALLALVMGTVALLAPENLLVYADVAQASACAHCAMAFDLARAFGVVNLFMGHLAGRFLTAAKYGRDYTTPLSLSHGRALLMPLALSMLLSLALRIYFIASGHFSSAEWASLIVSALLACAYTAASRLALFA</sequence>
<keyword evidence="1" id="KW-0472">Membrane</keyword>
<evidence type="ECO:0000256" key="1">
    <source>
        <dbReference type="SAM" id="Phobius"/>
    </source>
</evidence>
<feature type="transmembrane region" description="Helical" evidence="1">
    <location>
        <begin position="166"/>
        <end position="184"/>
    </location>
</feature>
<protein>
    <submittedName>
        <fullName evidence="2">Uncharacterized protein</fullName>
    </submittedName>
</protein>
<evidence type="ECO:0000313" key="2">
    <source>
        <dbReference type="EMBL" id="AVK77254.1"/>
    </source>
</evidence>
<dbReference type="GeneID" id="36841709"/>
<dbReference type="KEGG" id="vg:36841709"/>
<organism evidence="2">
    <name type="scientific">Pandoravirus macleodensis</name>
    <dbReference type="NCBI Taxonomy" id="2107707"/>
    <lineage>
        <taxon>Viruses</taxon>
        <taxon>Pandoravirus</taxon>
    </lineage>
</organism>